<evidence type="ECO:0000259" key="1">
    <source>
        <dbReference type="Pfam" id="PF13271"/>
    </source>
</evidence>
<dbReference type="AlphaFoldDB" id="A0A7C9RN40"/>
<accession>A0A7C9RN40</accession>
<name>A0A7C9RN40_9PSEU</name>
<proteinExistence type="predicted"/>
<gene>
    <name evidence="2" type="ORF">G7043_04985</name>
</gene>
<evidence type="ECO:0000313" key="2">
    <source>
        <dbReference type="EMBL" id="NGY58287.1"/>
    </source>
</evidence>
<dbReference type="EMBL" id="JAAMPJ010000001">
    <property type="protein sequence ID" value="NGY58287.1"/>
    <property type="molecule type" value="Genomic_DNA"/>
</dbReference>
<protein>
    <submittedName>
        <fullName evidence="2">DUF4062 domain-containing protein</fullName>
    </submittedName>
</protein>
<feature type="domain" description="DUF4062" evidence="1">
    <location>
        <begin position="9"/>
        <end position="99"/>
    </location>
</feature>
<organism evidence="2 3">
    <name type="scientific">Lentzea alba</name>
    <dbReference type="NCBI Taxonomy" id="2714351"/>
    <lineage>
        <taxon>Bacteria</taxon>
        <taxon>Bacillati</taxon>
        <taxon>Actinomycetota</taxon>
        <taxon>Actinomycetes</taxon>
        <taxon>Pseudonocardiales</taxon>
        <taxon>Pseudonocardiaceae</taxon>
        <taxon>Lentzea</taxon>
    </lineage>
</organism>
<sequence length="402" mass="45329">MPFDARVFQILIASPGDVQAERDTITEVIHEWNYLNSREKGIVLLPLRWETHAAPELNERPQDVINRQVVDQCDMAVGVFWTRMGTPTDVAASGTAEEVQRVGEAGKPVMLYFSRQKVDPEDLDPAELARLAKFKLKTFPQGLIEKYATPLEFRDKFSRQLSIKVRELVAGDSREQSTHHAELQLRLAEGTSLLQEDALVEVEQIVCVDIEDIPDYLPTPPPISEPVSGVINVIGFGRPNPAYHREVVQTYLQRQAYRGFRLALVNSAVQGQQDLFLDLVVTSMTGDAQLVAAEPKPRRPTRTTGDFHVPGTIIHLGPGNIQLRQEGPGNWRMELEIPVVHATRTVFSKNEFWVKVAKPSTITLVCTTYSPNSEPFTMRTSLEVKVNYREMTWREIVAAYES</sequence>
<dbReference type="RefSeq" id="WP_166044303.1">
    <property type="nucleotide sequence ID" value="NZ_JAAMPJ010000001.1"/>
</dbReference>
<comment type="caution">
    <text evidence="2">The sequence shown here is derived from an EMBL/GenBank/DDBJ whole genome shotgun (WGS) entry which is preliminary data.</text>
</comment>
<dbReference type="Proteomes" id="UP000481360">
    <property type="component" value="Unassembled WGS sequence"/>
</dbReference>
<dbReference type="Pfam" id="PF13271">
    <property type="entry name" value="DUF4062"/>
    <property type="match status" value="1"/>
</dbReference>
<keyword evidence="3" id="KW-1185">Reference proteome</keyword>
<reference evidence="2 3" key="1">
    <citation type="submission" date="2020-03" db="EMBL/GenBank/DDBJ databases">
        <title>Isolation and identification of active actinomycetes.</title>
        <authorList>
            <person name="Sun X."/>
        </authorList>
    </citation>
    <scope>NUCLEOTIDE SEQUENCE [LARGE SCALE GENOMIC DNA]</scope>
    <source>
        <strain evidence="2 3">NEAU-D13</strain>
    </source>
</reference>
<evidence type="ECO:0000313" key="3">
    <source>
        <dbReference type="Proteomes" id="UP000481360"/>
    </source>
</evidence>
<dbReference type="InterPro" id="IPR025139">
    <property type="entry name" value="DUF4062"/>
</dbReference>